<proteinExistence type="predicted"/>
<evidence type="ECO:0000256" key="1">
    <source>
        <dbReference type="SAM" id="MobiDB-lite"/>
    </source>
</evidence>
<name>A0A1Z2XMB2_9FIRM</name>
<protein>
    <recommendedName>
        <fullName evidence="2">Anti-sigma factor RsgI-like middle domain-containing protein</fullName>
    </recommendedName>
</protein>
<dbReference type="RefSeq" id="WP_066536291.1">
    <property type="nucleotide sequence ID" value="NZ_CAJTCQ010000002.1"/>
</dbReference>
<accession>A0A1Z2XMB2</accession>
<dbReference type="KEGG" id="amur:ADH66_02120"/>
<reference evidence="3" key="1">
    <citation type="journal article" date="2017" name="Genome Announc.">
        <title>High-Quality Whole-Genome Sequences of the Oligo-Mouse-Microbiota Bacterial Community.</title>
        <authorList>
            <person name="Garzetti D."/>
            <person name="Brugiroux S."/>
            <person name="Bunk B."/>
            <person name="Pukall R."/>
            <person name="McCoy K.D."/>
            <person name="Macpherson A.J."/>
            <person name="Stecher B."/>
        </authorList>
    </citation>
    <scope>NUCLEOTIDE SEQUENCE</scope>
    <source>
        <strain evidence="3">KB18</strain>
    </source>
</reference>
<evidence type="ECO:0000313" key="4">
    <source>
        <dbReference type="EMBL" id="QQR28848.1"/>
    </source>
</evidence>
<gene>
    <name evidence="3" type="ORF">ADH66_02120</name>
    <name evidence="4" type="ORF">I5Q82_12160</name>
</gene>
<feature type="region of interest" description="Disordered" evidence="1">
    <location>
        <begin position="164"/>
        <end position="188"/>
    </location>
</feature>
<organism evidence="4 6">
    <name type="scientific">Acutalibacter muris</name>
    <dbReference type="NCBI Taxonomy" id="1796620"/>
    <lineage>
        <taxon>Bacteria</taxon>
        <taxon>Bacillati</taxon>
        <taxon>Bacillota</taxon>
        <taxon>Clostridia</taxon>
        <taxon>Eubacteriales</taxon>
        <taxon>Acutalibacteraceae</taxon>
        <taxon>Acutalibacter</taxon>
    </lineage>
</organism>
<evidence type="ECO:0000313" key="3">
    <source>
        <dbReference type="EMBL" id="ASB39557.1"/>
    </source>
</evidence>
<feature type="compositionally biased region" description="Gly residues" evidence="1">
    <location>
        <begin position="164"/>
        <end position="173"/>
    </location>
</feature>
<dbReference type="Proteomes" id="UP000596035">
    <property type="component" value="Chromosome"/>
</dbReference>
<evidence type="ECO:0000259" key="2">
    <source>
        <dbReference type="Pfam" id="PF23750"/>
    </source>
</evidence>
<keyword evidence="5" id="KW-1185">Reference proteome</keyword>
<dbReference type="InterPro" id="IPR055431">
    <property type="entry name" value="RsgI_M"/>
</dbReference>
<evidence type="ECO:0000313" key="6">
    <source>
        <dbReference type="Proteomes" id="UP000596035"/>
    </source>
</evidence>
<reference evidence="5" key="2">
    <citation type="submission" date="2017-05" db="EMBL/GenBank/DDBJ databases">
        <title>Improved OligoMM genomes.</title>
        <authorList>
            <person name="Garzetti D."/>
        </authorList>
    </citation>
    <scope>NUCLEOTIDE SEQUENCE [LARGE SCALE GENOMIC DNA]</scope>
    <source>
        <strain evidence="5">KB18</strain>
    </source>
</reference>
<feature type="domain" description="Anti-sigma factor RsgI-like middle" evidence="2">
    <location>
        <begin position="61"/>
        <end position="139"/>
    </location>
</feature>
<reference evidence="4 6" key="3">
    <citation type="submission" date="2020-11" db="EMBL/GenBank/DDBJ databases">
        <title>Closed and high quality bacterial genomes of the OMM12 community.</title>
        <authorList>
            <person name="Marbouty M."/>
            <person name="Lamy-Besnier Q."/>
            <person name="Debarbieux L."/>
            <person name="Koszul R."/>
        </authorList>
    </citation>
    <scope>NUCLEOTIDE SEQUENCE [LARGE SCALE GENOMIC DNA]</scope>
    <source>
        <strain evidence="4 6">KB18</strain>
    </source>
</reference>
<dbReference type="EMBL" id="CP021422">
    <property type="protein sequence ID" value="ASB39557.1"/>
    <property type="molecule type" value="Genomic_DNA"/>
</dbReference>
<dbReference type="EMBL" id="CP065321">
    <property type="protein sequence ID" value="QQR28848.1"/>
    <property type="molecule type" value="Genomic_DNA"/>
</dbReference>
<evidence type="ECO:0000313" key="5">
    <source>
        <dbReference type="Proteomes" id="UP000196710"/>
    </source>
</evidence>
<dbReference type="Pfam" id="PF23750">
    <property type="entry name" value="RsgI_M"/>
    <property type="match status" value="1"/>
</dbReference>
<dbReference type="AlphaFoldDB" id="A0A1Z2XMB2"/>
<sequence length="188" mass="20607">MRSRLQSAFSAVRAESGLKERTLRRIYAPARRGKKRPLALAAACLAVLLCLGGGLFFTPVSAIGIEINPSLRLKVNRFDIVIGVEGLNRDGERIAENTQVLFSEYSKAIDTLLSDPQLRVYLEEGRDMEIYVECEDEQRCNRMLERVEGCVNGEGNVTCHAGSGSGHGEGHGGGHGRCHRHRGGQETD</sequence>
<dbReference type="Proteomes" id="UP000196710">
    <property type="component" value="Chromosome"/>
</dbReference>